<dbReference type="InterPro" id="IPR015424">
    <property type="entry name" value="PyrdxlP-dep_Trfase"/>
</dbReference>
<keyword evidence="7" id="KW-1185">Reference proteome</keyword>
<organism evidence="6 7">
    <name type="scientific">Helicobacter colisuis</name>
    <dbReference type="NCBI Taxonomy" id="2949739"/>
    <lineage>
        <taxon>Bacteria</taxon>
        <taxon>Pseudomonadati</taxon>
        <taxon>Campylobacterota</taxon>
        <taxon>Epsilonproteobacteria</taxon>
        <taxon>Campylobacterales</taxon>
        <taxon>Helicobacteraceae</taxon>
        <taxon>Helicobacter</taxon>
    </lineage>
</organism>
<dbReference type="InterPro" id="IPR000192">
    <property type="entry name" value="Aminotrans_V_dom"/>
</dbReference>
<gene>
    <name evidence="6" type="ORF">NCR95_06100</name>
</gene>
<dbReference type="SUPFAM" id="SSF53383">
    <property type="entry name" value="PLP-dependent transferases"/>
    <property type="match status" value="1"/>
</dbReference>
<feature type="domain" description="Aminotransferase class V" evidence="5">
    <location>
        <begin position="15"/>
        <end position="389"/>
    </location>
</feature>
<proteinExistence type="inferred from homology"/>
<comment type="caution">
    <text evidence="6">The sequence shown here is derived from an EMBL/GenBank/DDBJ whole genome shotgun (WGS) entry which is preliminary data.</text>
</comment>
<dbReference type="GO" id="GO:0008483">
    <property type="term" value="F:transaminase activity"/>
    <property type="evidence" value="ECO:0007669"/>
    <property type="project" value="UniProtKB-KW"/>
</dbReference>
<comment type="cofactor">
    <cofactor evidence="1 4">
        <name>pyridoxal 5'-phosphate</name>
        <dbReference type="ChEBI" id="CHEBI:597326"/>
    </cofactor>
</comment>
<keyword evidence="6" id="KW-0808">Transferase</keyword>
<dbReference type="InterPro" id="IPR015421">
    <property type="entry name" value="PyrdxlP-dep_Trfase_major"/>
</dbReference>
<accession>A0ABT0TUY2</accession>
<keyword evidence="2" id="KW-0663">Pyridoxal phosphate</keyword>
<comment type="similarity">
    <text evidence="3">Belongs to the class-V pyridoxal-phosphate-dependent aminotransferase family.</text>
</comment>
<dbReference type="InterPro" id="IPR015422">
    <property type="entry name" value="PyrdxlP-dep_Trfase_small"/>
</dbReference>
<sequence length="399" mass="42987">MSYAKSLGEGVNHRIYLDNAATSFPKAPRVKEAVCAFMEDIGASPGRSAHMLSIQSGRILYQSRRFLADLLGLKDCKRVFFVHNTTMAINVVLQGFLRPNSVVVTTQMEHNALMRPLNALKEYLNLEIRQIPCAPSCELDLKVARELLKGANLLACAHINNVSGVMIPLRELSALARSEGVAFLLDGAQSVGCVEMSDVMEQVDFLALSAHKGLLSPMGVGALLVSDSFEIQRLEPLIFGGTGSASEEEIQPLFLPDRFESGTPNMHGIAGMCAGIEWINAKGIAAIHTHELNLRNHLIKGLKNIKGVRLYGVSESLEGLGANATLSLSVDGKSVSEVGLRLDREFGICVRIGLHCNPATHKILGSFENGGSVRVSAGVFNTHSEIESFLAALSKIAKS</sequence>
<evidence type="ECO:0000256" key="3">
    <source>
        <dbReference type="RuleBase" id="RU004075"/>
    </source>
</evidence>
<dbReference type="Proteomes" id="UP001057522">
    <property type="component" value="Unassembled WGS sequence"/>
</dbReference>
<dbReference type="Gene3D" id="3.40.640.10">
    <property type="entry name" value="Type I PLP-dependent aspartate aminotransferase-like (Major domain)"/>
    <property type="match status" value="1"/>
</dbReference>
<dbReference type="RefSeq" id="WP_250604515.1">
    <property type="nucleotide sequence ID" value="NZ_JAMOKX010000005.1"/>
</dbReference>
<dbReference type="PROSITE" id="PS00595">
    <property type="entry name" value="AA_TRANSFER_CLASS_5"/>
    <property type="match status" value="1"/>
</dbReference>
<name>A0ABT0TUY2_9HELI</name>
<dbReference type="PANTHER" id="PTHR43586:SF4">
    <property type="entry name" value="ISOPENICILLIN N EPIMERASE"/>
    <property type="match status" value="1"/>
</dbReference>
<dbReference type="Pfam" id="PF00266">
    <property type="entry name" value="Aminotran_5"/>
    <property type="match status" value="1"/>
</dbReference>
<evidence type="ECO:0000313" key="7">
    <source>
        <dbReference type="Proteomes" id="UP001057522"/>
    </source>
</evidence>
<evidence type="ECO:0000256" key="4">
    <source>
        <dbReference type="RuleBase" id="RU004504"/>
    </source>
</evidence>
<dbReference type="InterPro" id="IPR020578">
    <property type="entry name" value="Aminotrans_V_PyrdxlP_BS"/>
</dbReference>
<dbReference type="EMBL" id="JAMOKX010000005">
    <property type="protein sequence ID" value="MCL9819737.1"/>
    <property type="molecule type" value="Genomic_DNA"/>
</dbReference>
<reference evidence="6" key="1">
    <citation type="submission" date="2022-06" db="EMBL/GenBank/DDBJ databases">
        <title>Helicobacter colisuis sp. nov.</title>
        <authorList>
            <person name="Papic B."/>
            <person name="Gruntar I."/>
        </authorList>
    </citation>
    <scope>NUCLEOTIDE SEQUENCE</scope>
    <source>
        <strain evidence="6">11154-15</strain>
    </source>
</reference>
<protein>
    <submittedName>
        <fullName evidence="6">Aminotransferase class V-fold PLP-dependent enzyme</fullName>
    </submittedName>
</protein>
<dbReference type="Gene3D" id="3.90.1150.10">
    <property type="entry name" value="Aspartate Aminotransferase, domain 1"/>
    <property type="match status" value="1"/>
</dbReference>
<evidence type="ECO:0000313" key="6">
    <source>
        <dbReference type="EMBL" id="MCL9819737.1"/>
    </source>
</evidence>
<evidence type="ECO:0000259" key="5">
    <source>
        <dbReference type="Pfam" id="PF00266"/>
    </source>
</evidence>
<evidence type="ECO:0000256" key="1">
    <source>
        <dbReference type="ARBA" id="ARBA00001933"/>
    </source>
</evidence>
<evidence type="ECO:0000256" key="2">
    <source>
        <dbReference type="ARBA" id="ARBA00022898"/>
    </source>
</evidence>
<keyword evidence="6" id="KW-0032">Aminotransferase</keyword>
<dbReference type="PANTHER" id="PTHR43586">
    <property type="entry name" value="CYSTEINE DESULFURASE"/>
    <property type="match status" value="1"/>
</dbReference>